<sequence length="283" mass="30640">HAPIFCVPGAGDSVTGFISLADALGPHWPIHGLQPRGLDGRTVPYSLVETAAEAYLQALDSTHPEGPVHLLGHSFGGWVAFEMATRLTASGREVASLTLIDSESPGGNGVVGKPYTAIGVLERLIETMELAAGKSLGIDRTAFRAKTIAARCACCMPEWCGQGCCRSVRRRTRCVGLRGPSVRRCARVINRRRSTPDRCVWCWLTTRCWMRRAISANNRRWSAAGAGVPRTSLSGVGRATISPSSRRSMYSIWRTGGYPVNNVVSSSPAVDRRVNPQHIRGFL</sequence>
<dbReference type="EMBL" id="AEAH01001437">
    <property type="protein sequence ID" value="EGH33098.1"/>
    <property type="molecule type" value="Genomic_DNA"/>
</dbReference>
<feature type="domain" description="Thioesterase TesA-like" evidence="1">
    <location>
        <begin position="5"/>
        <end position="204"/>
    </location>
</feature>
<organism evidence="2 3">
    <name type="scientific">Pseudomonas syringae pv. japonica str. M301072</name>
    <dbReference type="NCBI Taxonomy" id="629262"/>
    <lineage>
        <taxon>Bacteria</taxon>
        <taxon>Pseudomonadati</taxon>
        <taxon>Pseudomonadota</taxon>
        <taxon>Gammaproteobacteria</taxon>
        <taxon>Pseudomonadales</taxon>
        <taxon>Pseudomonadaceae</taxon>
        <taxon>Pseudomonas</taxon>
        <taxon>Pseudomonas syringae</taxon>
    </lineage>
</organism>
<dbReference type="Proteomes" id="UP000004471">
    <property type="component" value="Unassembled WGS sequence"/>
</dbReference>
<dbReference type="Pfam" id="PF00975">
    <property type="entry name" value="Thioesterase"/>
    <property type="match status" value="1"/>
</dbReference>
<evidence type="ECO:0000313" key="3">
    <source>
        <dbReference type="Proteomes" id="UP000004471"/>
    </source>
</evidence>
<comment type="caution">
    <text evidence="2">The sequence shown here is derived from an EMBL/GenBank/DDBJ whole genome shotgun (WGS) entry which is preliminary data.</text>
</comment>
<evidence type="ECO:0000313" key="2">
    <source>
        <dbReference type="EMBL" id="EGH33098.1"/>
    </source>
</evidence>
<dbReference type="InterPro" id="IPR020802">
    <property type="entry name" value="TesA-like"/>
</dbReference>
<dbReference type="Gene3D" id="3.40.50.1820">
    <property type="entry name" value="alpha/beta hydrolase"/>
    <property type="match status" value="1"/>
</dbReference>
<protein>
    <submittedName>
        <fullName evidence="2">Amino acid adenylation</fullName>
    </submittedName>
</protein>
<gene>
    <name evidence="2" type="ORF">PSYJA_30751</name>
</gene>
<evidence type="ECO:0000259" key="1">
    <source>
        <dbReference type="SMART" id="SM00824"/>
    </source>
</evidence>
<dbReference type="AlphaFoldDB" id="F3FSA6"/>
<name>F3FSA6_PSESX</name>
<dbReference type="InterPro" id="IPR001031">
    <property type="entry name" value="Thioesterase"/>
</dbReference>
<feature type="non-terminal residue" evidence="2">
    <location>
        <position position="1"/>
    </location>
</feature>
<reference evidence="2 3" key="1">
    <citation type="journal article" date="2011" name="PLoS Pathog.">
        <title>Dynamic evolution of pathogenicity revealed by sequencing and comparative genomics of 19 Pseudomonas syringae isolates.</title>
        <authorList>
            <person name="Baltrus D.A."/>
            <person name="Nishimura M.T."/>
            <person name="Romanchuk A."/>
            <person name="Chang J.H."/>
            <person name="Mukhtar M.S."/>
            <person name="Cherkis K."/>
            <person name="Roach J."/>
            <person name="Grant S.R."/>
            <person name="Jones C.D."/>
            <person name="Dangl J.L."/>
        </authorList>
    </citation>
    <scope>NUCLEOTIDE SEQUENCE [LARGE SCALE GENOMIC DNA]</scope>
    <source>
        <strain evidence="3">M301072PT</strain>
    </source>
</reference>
<dbReference type="SUPFAM" id="SSF53474">
    <property type="entry name" value="alpha/beta-Hydrolases"/>
    <property type="match status" value="1"/>
</dbReference>
<dbReference type="HOGENOM" id="CLU_985223_0_0_6"/>
<dbReference type="InterPro" id="IPR029058">
    <property type="entry name" value="AB_hydrolase_fold"/>
</dbReference>
<dbReference type="SMART" id="SM00824">
    <property type="entry name" value="PKS_TE"/>
    <property type="match status" value="1"/>
</dbReference>
<proteinExistence type="predicted"/>
<accession>F3FSA6</accession>